<evidence type="ECO:0000256" key="3">
    <source>
        <dbReference type="ARBA" id="ARBA00022553"/>
    </source>
</evidence>
<dbReference type="Gene3D" id="3.30.565.10">
    <property type="entry name" value="Histidine kinase-like ATPase, C-terminal domain"/>
    <property type="match status" value="1"/>
</dbReference>
<feature type="domain" description="Histidine kinase" evidence="9">
    <location>
        <begin position="217"/>
        <end position="423"/>
    </location>
</feature>
<keyword evidence="6 10" id="KW-0418">Kinase</keyword>
<feature type="transmembrane region" description="Helical" evidence="8">
    <location>
        <begin position="12"/>
        <end position="31"/>
    </location>
</feature>
<keyword evidence="3" id="KW-0597">Phosphoprotein</keyword>
<evidence type="ECO:0000256" key="1">
    <source>
        <dbReference type="ARBA" id="ARBA00000085"/>
    </source>
</evidence>
<protein>
    <recommendedName>
        <fullName evidence="2">histidine kinase</fullName>
        <ecNumber evidence="2">2.7.13.3</ecNumber>
    </recommendedName>
</protein>
<evidence type="ECO:0000256" key="5">
    <source>
        <dbReference type="ARBA" id="ARBA00022692"/>
    </source>
</evidence>
<dbReference type="RefSeq" id="WP_187572596.1">
    <property type="nucleotide sequence ID" value="NZ_CP060731.1"/>
</dbReference>
<evidence type="ECO:0000256" key="8">
    <source>
        <dbReference type="SAM" id="Phobius"/>
    </source>
</evidence>
<dbReference type="Gene3D" id="1.10.287.130">
    <property type="match status" value="1"/>
</dbReference>
<evidence type="ECO:0000256" key="7">
    <source>
        <dbReference type="ARBA" id="ARBA00022989"/>
    </source>
</evidence>
<sequence length="430" mass="47417">MSRPSLRRRLIVGLMAYLAILSAVFVTHGYWVNERTEQAVWESLLRSEMEFFTTRRAQDPDHFAPNTDLLQFFDGNTPAPAAFERLAPGVHDELAIGHRQYVVLVEQVPGQPGKRVLALDITDQEQDEVVLATRLGASVLLVALLLSALIYFGVDRLIKPLTQLVKTIPTLKPDGRGPALEVAPSAPSEIALMTDALNGYGLRIRDHIEREKEFINLASHELRTPIAVITNAMQVALDREDTADTVRPYLERAHRTSVEMNELSNMLLALARDPTRIQKEAREVDLAEELPSIIEDHTLVADNKELSIESQLQAPFRVDAPPQVVRAVISNLLRNAIENSDRGRILIQASGLATLSIQDPGHGMSGEEMSALYTRLTRGGIVRSGGIGLGLIARICQHFGWKLQLDSQVQGGTVASVTFAPIAQDRPLGH</sequence>
<keyword evidence="8" id="KW-0472">Membrane</keyword>
<gene>
    <name evidence="10" type="ORF">IAE60_13095</name>
</gene>
<organism evidence="10">
    <name type="scientific">Pseudoxanthomonas mexicana</name>
    <dbReference type="NCBI Taxonomy" id="128785"/>
    <lineage>
        <taxon>Bacteria</taxon>
        <taxon>Pseudomonadati</taxon>
        <taxon>Pseudomonadota</taxon>
        <taxon>Gammaproteobacteria</taxon>
        <taxon>Lysobacterales</taxon>
        <taxon>Lysobacteraceae</taxon>
        <taxon>Pseudoxanthomonas</taxon>
    </lineage>
</organism>
<dbReference type="CDD" id="cd00082">
    <property type="entry name" value="HisKA"/>
    <property type="match status" value="1"/>
</dbReference>
<name>A0A7G9T9U7_PSEMX</name>
<dbReference type="EC" id="2.7.13.3" evidence="2"/>
<dbReference type="InterPro" id="IPR036097">
    <property type="entry name" value="HisK_dim/P_sf"/>
</dbReference>
<dbReference type="Proteomes" id="UP000515838">
    <property type="component" value="Chromosome"/>
</dbReference>
<dbReference type="InterPro" id="IPR036890">
    <property type="entry name" value="HATPase_C_sf"/>
</dbReference>
<dbReference type="InterPro" id="IPR050428">
    <property type="entry name" value="TCS_sensor_his_kinase"/>
</dbReference>
<accession>A0A7G9T9U7</accession>
<dbReference type="GeneID" id="81471913"/>
<dbReference type="AlphaFoldDB" id="A0A7G9T9U7"/>
<dbReference type="PANTHER" id="PTHR45436">
    <property type="entry name" value="SENSOR HISTIDINE KINASE YKOH"/>
    <property type="match status" value="1"/>
</dbReference>
<dbReference type="PROSITE" id="PS50109">
    <property type="entry name" value="HIS_KIN"/>
    <property type="match status" value="1"/>
</dbReference>
<reference evidence="10" key="1">
    <citation type="submission" date="2020-08" db="EMBL/GenBank/DDBJ databases">
        <title>Streptomycin Non-resistant strain, P. mexicana.</title>
        <authorList>
            <person name="Ganesh-Kumar S."/>
            <person name="Zhe T."/>
            <person name="Yu Z."/>
            <person name="Min Y."/>
        </authorList>
    </citation>
    <scope>NUCLEOTIDE SEQUENCE [LARGE SCALE GENOMIC DNA]</scope>
    <source>
        <strain evidence="10">GTZY2</strain>
    </source>
</reference>
<keyword evidence="4" id="KW-0808">Transferase</keyword>
<dbReference type="InterPro" id="IPR003661">
    <property type="entry name" value="HisK_dim/P_dom"/>
</dbReference>
<evidence type="ECO:0000313" key="10">
    <source>
        <dbReference type="EMBL" id="QNN76872.1"/>
    </source>
</evidence>
<evidence type="ECO:0000259" key="9">
    <source>
        <dbReference type="PROSITE" id="PS50109"/>
    </source>
</evidence>
<evidence type="ECO:0000256" key="6">
    <source>
        <dbReference type="ARBA" id="ARBA00022777"/>
    </source>
</evidence>
<comment type="catalytic activity">
    <reaction evidence="1">
        <text>ATP + protein L-histidine = ADP + protein N-phospho-L-histidine.</text>
        <dbReference type="EC" id="2.7.13.3"/>
    </reaction>
</comment>
<dbReference type="SUPFAM" id="SSF55874">
    <property type="entry name" value="ATPase domain of HSP90 chaperone/DNA topoisomerase II/histidine kinase"/>
    <property type="match status" value="1"/>
</dbReference>
<dbReference type="InterPro" id="IPR003594">
    <property type="entry name" value="HATPase_dom"/>
</dbReference>
<dbReference type="EMBL" id="CP060731">
    <property type="protein sequence ID" value="QNN76872.1"/>
    <property type="molecule type" value="Genomic_DNA"/>
</dbReference>
<proteinExistence type="predicted"/>
<keyword evidence="5 8" id="KW-0812">Transmembrane</keyword>
<evidence type="ECO:0000256" key="4">
    <source>
        <dbReference type="ARBA" id="ARBA00022679"/>
    </source>
</evidence>
<dbReference type="Pfam" id="PF00512">
    <property type="entry name" value="HisKA"/>
    <property type="match status" value="1"/>
</dbReference>
<dbReference type="Pfam" id="PF02518">
    <property type="entry name" value="HATPase_c"/>
    <property type="match status" value="1"/>
</dbReference>
<feature type="transmembrane region" description="Helical" evidence="8">
    <location>
        <begin position="135"/>
        <end position="154"/>
    </location>
</feature>
<dbReference type="PANTHER" id="PTHR45436:SF16">
    <property type="entry name" value="HISTIDINE KINASE"/>
    <property type="match status" value="1"/>
</dbReference>
<dbReference type="InterPro" id="IPR005467">
    <property type="entry name" value="His_kinase_dom"/>
</dbReference>
<dbReference type="SUPFAM" id="SSF47384">
    <property type="entry name" value="Homodimeric domain of signal transducing histidine kinase"/>
    <property type="match status" value="1"/>
</dbReference>
<dbReference type="GO" id="GO:0000155">
    <property type="term" value="F:phosphorelay sensor kinase activity"/>
    <property type="evidence" value="ECO:0007669"/>
    <property type="project" value="InterPro"/>
</dbReference>
<dbReference type="SMART" id="SM00387">
    <property type="entry name" value="HATPase_c"/>
    <property type="match status" value="1"/>
</dbReference>
<dbReference type="SMART" id="SM00388">
    <property type="entry name" value="HisKA"/>
    <property type="match status" value="1"/>
</dbReference>
<evidence type="ECO:0000256" key="2">
    <source>
        <dbReference type="ARBA" id="ARBA00012438"/>
    </source>
</evidence>
<dbReference type="GO" id="GO:0005886">
    <property type="term" value="C:plasma membrane"/>
    <property type="evidence" value="ECO:0007669"/>
    <property type="project" value="TreeGrafter"/>
</dbReference>
<keyword evidence="7 8" id="KW-1133">Transmembrane helix</keyword>